<feature type="compositionally biased region" description="Pro residues" evidence="1">
    <location>
        <begin position="577"/>
        <end position="652"/>
    </location>
</feature>
<evidence type="ECO:0000256" key="2">
    <source>
        <dbReference type="SAM" id="SignalP"/>
    </source>
</evidence>
<keyword evidence="5" id="KW-1185">Reference proteome</keyword>
<feature type="region of interest" description="Disordered" evidence="1">
    <location>
        <begin position="572"/>
        <end position="656"/>
    </location>
</feature>
<dbReference type="SMART" id="SM00869">
    <property type="entry name" value="Autotransporter"/>
    <property type="match status" value="1"/>
</dbReference>
<evidence type="ECO:0000313" key="5">
    <source>
        <dbReference type="Proteomes" id="UP000258127"/>
    </source>
</evidence>
<dbReference type="GO" id="GO:0019867">
    <property type="term" value="C:outer membrane"/>
    <property type="evidence" value="ECO:0007669"/>
    <property type="project" value="InterPro"/>
</dbReference>
<dbReference type="InterPro" id="IPR006315">
    <property type="entry name" value="OM_autotransptr_brl_dom"/>
</dbReference>
<dbReference type="Gene3D" id="2.40.128.130">
    <property type="entry name" value="Autotransporter beta-domain"/>
    <property type="match status" value="1"/>
</dbReference>
<organism evidence="4 5">
    <name type="scientific">Pseudomonas parafulva</name>
    <dbReference type="NCBI Taxonomy" id="157782"/>
    <lineage>
        <taxon>Bacteria</taxon>
        <taxon>Pseudomonadati</taxon>
        <taxon>Pseudomonadota</taxon>
        <taxon>Gammaproteobacteria</taxon>
        <taxon>Pseudomonadales</taxon>
        <taxon>Pseudomonadaceae</taxon>
        <taxon>Pseudomonas</taxon>
    </lineage>
</organism>
<dbReference type="PROSITE" id="PS51208">
    <property type="entry name" value="AUTOTRANSPORTER"/>
    <property type="match status" value="1"/>
</dbReference>
<dbReference type="InterPro" id="IPR036709">
    <property type="entry name" value="Autotransporte_beta_dom_sf"/>
</dbReference>
<dbReference type="InterPro" id="IPR030895">
    <property type="entry name" value="T5SS_PEPC_rpt"/>
</dbReference>
<dbReference type="InterPro" id="IPR005546">
    <property type="entry name" value="Autotransporte_beta"/>
</dbReference>
<dbReference type="SUPFAM" id="SSF103515">
    <property type="entry name" value="Autotransporter"/>
    <property type="match status" value="1"/>
</dbReference>
<feature type="chain" id="PRO_5042489313" evidence="2">
    <location>
        <begin position="25"/>
        <end position="1034"/>
    </location>
</feature>
<dbReference type="NCBIfam" id="TIGR01414">
    <property type="entry name" value="autotrans_barl"/>
    <property type="match status" value="1"/>
</dbReference>
<feature type="signal peptide" evidence="2">
    <location>
        <begin position="1"/>
        <end position="24"/>
    </location>
</feature>
<evidence type="ECO:0000256" key="1">
    <source>
        <dbReference type="SAM" id="MobiDB-lite"/>
    </source>
</evidence>
<dbReference type="Proteomes" id="UP000258127">
    <property type="component" value="Chromosome"/>
</dbReference>
<proteinExistence type="predicted"/>
<dbReference type="NCBIfam" id="TIGR04393">
    <property type="entry name" value="rpt_T5SS_PEPC"/>
    <property type="match status" value="1"/>
</dbReference>
<name>A0AAI8PCS0_9PSED</name>
<sequence>MNPLFKLSPLAFAITLSVLPNAQAADYNINSGQETWSSDRGIDGAISLRPSNGTPAGLTINNGAQVVSKGGRIGGSSTNSEASTAMATVVVEGAGTRWVVPRTNAVLENAIVIGGAGQGTLNVLDGGQVSVRDLQLSDNGNAGNGLSRANLLVSGQNAKVDAVNVTSGGVFIYDSRINLQNGGQLASERVAIDSISTLTGAGTRWDNTGTFKNRNDLSLSDGAVLTSDSMELGAASIGRNTVVSVSGEGTRLATRALTLGTTTRSTNMMLANGAELSSTDGIDISVLTSINSAARGALSIGGAVVRDDDRTDIDSITASTAQAAGRLDPQTAIRFGAGSGALAFNHTDSDLQLSNRISGAGRVYSFSGNTTLSGDLTGLSGSTVVRGGRLVLAGDVDQTNPRGTSLLSVGNGTLVVNGTVGHTDASGNYSNRAQVLDGGVLAGRGQVGNTQVASGGTLSPGEGALGNLSIKGDLDMAAGSRYAADIAGDGGSDQVNVSGTATLRGTRVDVTTLNEAQSYQNGQTYTLLTAQGGVVDGAAAGTAYAQAFSNSAFLDVSLQRTANALNLTIAQKTTTPPVEPPVEPPVQPPVEPPVEPPVQPPVEPPVEPPVQPPVEPPVEPPVQPPVEPPVEPPVQPPVEPPVQPPVQPPVEPPATGGTPGIFQTVALTENQWNTAGALSVLQQSGDPLRLYNNLLVLDAASARNAIDQLSGDYHSSTGTALIANSQVVSGVLGSRLRTLLDSNTVRMPLGASSFMPAAPDYQGGAWAQTFGNWSRLDGNNGSSGLRQRTGGVLIGADGSITQDWRAGVYGGYSRSKFDADDRDAKGNSDNYHLGLYTGAQLDALRLSADVGYTWHKLDSERNVGFAGFNDHLKGKRDANTLQASGEAAYRIGLGAVALEPFVGVSYVKYDADSFREKGGAAALDVSSEKQDTWFSTVGMRASTHTRVANRDTQVYGSLGWRRAYGDLDPRNEQSFAGGPDFEVQGIAQTRNVALTEVGAKMRLTRQTDLDLSYQGQFGSDTRFHSVNAGITVRF</sequence>
<evidence type="ECO:0000259" key="3">
    <source>
        <dbReference type="PROSITE" id="PS51208"/>
    </source>
</evidence>
<dbReference type="EMBL" id="CP031641">
    <property type="protein sequence ID" value="AXO89805.1"/>
    <property type="molecule type" value="Genomic_DNA"/>
</dbReference>
<dbReference type="Pfam" id="PF03797">
    <property type="entry name" value="Autotransporter"/>
    <property type="match status" value="1"/>
</dbReference>
<feature type="domain" description="Autotransporter" evidence="3">
    <location>
        <begin position="758"/>
        <end position="1034"/>
    </location>
</feature>
<reference evidence="4 5" key="1">
    <citation type="submission" date="2018-08" db="EMBL/GenBank/DDBJ databases">
        <authorList>
            <person name="Lee Y."/>
            <person name="Kakembo D."/>
        </authorList>
    </citation>
    <scope>NUCLEOTIDE SEQUENCE [LARGE SCALE GENOMIC DNA]</scope>
    <source>
        <strain evidence="4 5">JBCS1880</strain>
    </source>
</reference>
<evidence type="ECO:0000313" key="4">
    <source>
        <dbReference type="EMBL" id="AXO89805.1"/>
    </source>
</evidence>
<protein>
    <submittedName>
        <fullName evidence="4">Autotransporter domain-containing protein</fullName>
    </submittedName>
</protein>
<keyword evidence="2" id="KW-0732">Signal</keyword>
<dbReference type="AlphaFoldDB" id="A0AAI8PCS0"/>
<gene>
    <name evidence="4" type="ORF">DZC75_17990</name>
</gene>
<dbReference type="RefSeq" id="WP_116889130.1">
    <property type="nucleotide sequence ID" value="NZ_CP031641.1"/>
</dbReference>
<accession>A0AAI8PCS0</accession>
<dbReference type="PRINTS" id="PR01217">
    <property type="entry name" value="PRICHEXTENSN"/>
</dbReference>